<comment type="caution">
    <text evidence="1">The sequence shown here is derived from an EMBL/GenBank/DDBJ whole genome shotgun (WGS) entry which is preliminary data.</text>
</comment>
<sequence>MKRLASVIFDGFKVRNKKRMAIFSGMIFYGWVVKNDYSVI</sequence>
<organism evidence="1 2">
    <name type="scientific">Flavobacterium anhuiense</name>
    <dbReference type="NCBI Taxonomy" id="459526"/>
    <lineage>
        <taxon>Bacteria</taxon>
        <taxon>Pseudomonadati</taxon>
        <taxon>Bacteroidota</taxon>
        <taxon>Flavobacteriia</taxon>
        <taxon>Flavobacteriales</taxon>
        <taxon>Flavobacteriaceae</taxon>
        <taxon>Flavobacterium</taxon>
    </lineage>
</organism>
<reference evidence="1 2" key="1">
    <citation type="submission" date="2014-12" db="EMBL/GenBank/DDBJ databases">
        <title>Genome sequence of Flavobacterium anhuiense RCM74.</title>
        <authorList>
            <person name="Kim J.F."/>
            <person name="Song J.Y."/>
            <person name="Kwak M.-J."/>
            <person name="Lee S.-W."/>
        </authorList>
    </citation>
    <scope>NUCLEOTIDE SEQUENCE [LARGE SCALE GENOMIC DNA]</scope>
    <source>
        <strain evidence="1 2">RCM74</strain>
    </source>
</reference>
<accession>A0A444VXE3</accession>
<proteinExistence type="predicted"/>
<dbReference type="Proteomes" id="UP000290433">
    <property type="component" value="Unassembled WGS sequence"/>
</dbReference>
<evidence type="ECO:0000313" key="1">
    <source>
        <dbReference type="EMBL" id="RYJ38259.1"/>
    </source>
</evidence>
<evidence type="ECO:0000313" key="2">
    <source>
        <dbReference type="Proteomes" id="UP000290433"/>
    </source>
</evidence>
<name>A0A444VXE3_9FLAO</name>
<dbReference type="EMBL" id="JUIV01000009">
    <property type="protein sequence ID" value="RYJ38259.1"/>
    <property type="molecule type" value="Genomic_DNA"/>
</dbReference>
<dbReference type="AlphaFoldDB" id="A0A444VXE3"/>
<protein>
    <submittedName>
        <fullName evidence="1">Uncharacterized protein</fullName>
    </submittedName>
</protein>
<gene>
    <name evidence="1" type="ORF">NU08_2582</name>
</gene>